<dbReference type="AlphaFoldDB" id="A0A7C8RAV2"/>
<dbReference type="Gene3D" id="1.25.40.20">
    <property type="entry name" value="Ankyrin repeat-containing domain"/>
    <property type="match status" value="2"/>
</dbReference>
<feature type="repeat" description="ANK" evidence="3">
    <location>
        <begin position="458"/>
        <end position="490"/>
    </location>
</feature>
<dbReference type="InterPro" id="IPR002110">
    <property type="entry name" value="Ankyrin_rpt"/>
</dbReference>
<evidence type="ECO:0000256" key="1">
    <source>
        <dbReference type="ARBA" id="ARBA00022737"/>
    </source>
</evidence>
<dbReference type="Proteomes" id="UP000474640">
    <property type="component" value="Unassembled WGS sequence"/>
</dbReference>
<dbReference type="Pfam" id="PF00023">
    <property type="entry name" value="Ank"/>
    <property type="match status" value="1"/>
</dbReference>
<keyword evidence="1" id="KW-0677">Repeat</keyword>
<reference evidence="4 5" key="1">
    <citation type="submission" date="2020-01" db="EMBL/GenBank/DDBJ databases">
        <authorList>
            <person name="Palmer J.M."/>
        </authorList>
    </citation>
    <scope>NUCLEOTIDE SEQUENCE [LARGE SCALE GENOMIC DNA]</scope>
    <source>
        <strain evidence="4 5">TWF970</strain>
    </source>
</reference>
<evidence type="ECO:0000313" key="4">
    <source>
        <dbReference type="EMBL" id="KAF3279086.1"/>
    </source>
</evidence>
<protein>
    <recommendedName>
        <fullName evidence="6">Clr5 domain-containing protein</fullName>
    </recommendedName>
</protein>
<feature type="repeat" description="ANK" evidence="3">
    <location>
        <begin position="1058"/>
        <end position="1090"/>
    </location>
</feature>
<dbReference type="EMBL" id="JAABOJ010000022">
    <property type="protein sequence ID" value="KAF3279086.1"/>
    <property type="molecule type" value="Genomic_DNA"/>
</dbReference>
<dbReference type="PROSITE" id="PS50088">
    <property type="entry name" value="ANK_REPEAT"/>
    <property type="match status" value="2"/>
</dbReference>
<dbReference type="PROSITE" id="PS50297">
    <property type="entry name" value="ANK_REP_REGION"/>
    <property type="match status" value="2"/>
</dbReference>
<gene>
    <name evidence="4" type="ORF">TWF970_004195</name>
</gene>
<evidence type="ECO:0000313" key="5">
    <source>
        <dbReference type="Proteomes" id="UP000474640"/>
    </source>
</evidence>
<dbReference type="PANTHER" id="PTHR24198:SF165">
    <property type="entry name" value="ANKYRIN REPEAT-CONTAINING PROTEIN-RELATED"/>
    <property type="match status" value="1"/>
</dbReference>
<dbReference type="InterPro" id="IPR036770">
    <property type="entry name" value="Ankyrin_rpt-contain_sf"/>
</dbReference>
<dbReference type="PANTHER" id="PTHR24198">
    <property type="entry name" value="ANKYRIN REPEAT AND PROTEIN KINASE DOMAIN-CONTAINING PROTEIN"/>
    <property type="match status" value="1"/>
</dbReference>
<proteinExistence type="predicted"/>
<evidence type="ECO:0000256" key="3">
    <source>
        <dbReference type="PROSITE-ProRule" id="PRU00023"/>
    </source>
</evidence>
<dbReference type="SMART" id="SM00248">
    <property type="entry name" value="ANK"/>
    <property type="match status" value="5"/>
</dbReference>
<comment type="caution">
    <text evidence="4">The sequence shown here is derived from an EMBL/GenBank/DDBJ whole genome shotgun (WGS) entry which is preliminary data.</text>
</comment>
<accession>A0A7C8RAV2</accession>
<dbReference type="SUPFAM" id="SSF48403">
    <property type="entry name" value="Ankyrin repeat"/>
    <property type="match status" value="1"/>
</dbReference>
<evidence type="ECO:0000256" key="2">
    <source>
        <dbReference type="ARBA" id="ARBA00023043"/>
    </source>
</evidence>
<evidence type="ECO:0008006" key="6">
    <source>
        <dbReference type="Google" id="ProtNLM"/>
    </source>
</evidence>
<dbReference type="OrthoDB" id="539213at2759"/>
<organism evidence="4 5">
    <name type="scientific">Orbilia oligospora</name>
    <name type="common">Nematode-trapping fungus</name>
    <name type="synonym">Arthrobotrys oligospora</name>
    <dbReference type="NCBI Taxonomy" id="2813651"/>
    <lineage>
        <taxon>Eukaryota</taxon>
        <taxon>Fungi</taxon>
        <taxon>Dikarya</taxon>
        <taxon>Ascomycota</taxon>
        <taxon>Pezizomycotina</taxon>
        <taxon>Orbiliomycetes</taxon>
        <taxon>Orbiliales</taxon>
        <taxon>Orbiliaceae</taxon>
        <taxon>Orbilia</taxon>
    </lineage>
</organism>
<keyword evidence="2 3" id="KW-0040">ANK repeat</keyword>
<sequence length="1135" mass="126858">MEESLGFIATKAQYIRMVNEVWHLKKNFKADELECINSRKRKRARDGKESGVKVGNRLLGERELQTKRSRHYVSVFEQHRRRIAQIDHKGRIKAVPNPTTDTKSLGYKELEIEPATPEGIQIFTPTPSIASPRNTDLAVSEMRNRFSTKSVVHSPQHPTSSPGALVIPLLHRYSSPSLPFEEVTGVSLSSAPKSASSHSKTLPLIASPGGKLLRHNSLQKASSELGLPDVILLPREPPPDAAKLRDIISSQVRDYLHPVALYNNMFHATPGVSFSLLFENYLEEIFEGPYESLIRASKKYPAIEEVLSHSAITDVEKWLSKIRLDLLESSQSIMEVIYFLKAYMIRLSNNIDEGFARRRIVDQLLESGIIKKHISMIEMMLQEARLRKSRRIKTSSGIFTESSDHCSTGFELVVDKFAMELLYGAARTGDLFFIRFMLQMGFLKEDAPGQQETLKHKVGTTTIQYAIEYGNVAIYDLLLRQGFDVNVPPISDFSPSLLWTAVAFDSPGLVSDLVHVHYATTESRKDFDFTTTNSSLLSYIAEIESNRKFARSGELKKYTRGITDRYKNKACTTSELPPITTAVQLSIALGKLKCFFKIMPSTLRRGKHGVLGPGGLSSLLMFALAYGQRAIAEMIAVHTLWESEVINQNTGALALLLSIKRMNILCIRALLKHGVDIDRIDPIGFRYAFPSNLIFYREFISRLRQEGFVDLTNCIEGGKSLKKLERGNGPSGNSSGPTPSLSARGIGAGCIIACIGALVENYTPNDRDIIRNQVIILSTLSKHFDISIGCDEGIYPQNSVEILAEPLDSCHAASCFKTTSQLLKDVWSTGLYTKYRRPGVHIAWDLRCEPELEKLTKKLHSGFKEPGGSVNYKEKTVDSLANTELITHVHQNPQCFVRKVWRINAEGIIEGIVTPDRNSGQYIRSFDQVIDFVRWAAPPEYQRLQCALSIEIIPQLTGIGLLSLLRLAVHCDAYEAVEAILKAHQKLKVTQEILHEAAWFTGPEIFDLVVGQYWISAEDNINEAMDFDLVLLATIIAGNLYKVVNLIPFTNIDHDYGRERTPLGIAAFLGRLDICKVLLQSGASKYISKYEKEAGEKGHFEVQTLLRMAINERGGAQSGKELTDGVEGLARLDMP</sequence>
<name>A0A7C8RAV2_ORBOL</name>